<keyword evidence="1" id="KW-0472">Membrane</keyword>
<dbReference type="EMBL" id="BSKJ01000006">
    <property type="protein sequence ID" value="GLO36245.1"/>
    <property type="molecule type" value="Genomic_DNA"/>
</dbReference>
<feature type="transmembrane region" description="Helical" evidence="1">
    <location>
        <begin position="7"/>
        <end position="32"/>
    </location>
</feature>
<protein>
    <recommendedName>
        <fullName evidence="4">MFS transporter</fullName>
    </recommendedName>
</protein>
<evidence type="ECO:0000256" key="1">
    <source>
        <dbReference type="SAM" id="Phobius"/>
    </source>
</evidence>
<feature type="transmembrane region" description="Helical" evidence="1">
    <location>
        <begin position="160"/>
        <end position="183"/>
    </location>
</feature>
<keyword evidence="1" id="KW-0812">Transmembrane</keyword>
<name>A0AA37VW81_PSEPU</name>
<dbReference type="Gene3D" id="1.20.1720.10">
    <property type="entry name" value="Multidrug resistance protein D"/>
    <property type="match status" value="1"/>
</dbReference>
<accession>A0AA37VW81</accession>
<comment type="caution">
    <text evidence="2">The sequence shown here is derived from an EMBL/GenBank/DDBJ whole genome shotgun (WGS) entry which is preliminary data.</text>
</comment>
<feature type="transmembrane region" description="Helical" evidence="1">
    <location>
        <begin position="38"/>
        <end position="64"/>
    </location>
</feature>
<dbReference type="InterPro" id="IPR036259">
    <property type="entry name" value="MFS_trans_sf"/>
</dbReference>
<sequence length="191" mass="19913">MLRDTLYIAYSLQATLAFACHFAFIVIAPLVLMDQLGLTPYLFSVVFIAYGLAYVIGGATATFLNNRVSAQAQICTGFLLLGTAGVTLLIWQWAAGLSVAGLMIPMIVCTAGTTMVRPAAASQALARYPQQAGAAASLNTTLLFAGGGLSGTLIASAEHLLPMSLGVLFLSCALSGYLLLICLKGNSMQHC</sequence>
<proteinExistence type="predicted"/>
<dbReference type="Proteomes" id="UP001161257">
    <property type="component" value="Unassembled WGS sequence"/>
</dbReference>
<dbReference type="AlphaFoldDB" id="A0AA37VW81"/>
<gene>
    <name evidence="2" type="ORF">PPUN14671_30800</name>
</gene>
<feature type="transmembrane region" description="Helical" evidence="1">
    <location>
        <begin position="76"/>
        <end position="94"/>
    </location>
</feature>
<keyword evidence="1" id="KW-1133">Transmembrane helix</keyword>
<dbReference type="PROSITE" id="PS51257">
    <property type="entry name" value="PROKAR_LIPOPROTEIN"/>
    <property type="match status" value="1"/>
</dbReference>
<organism evidence="2 3">
    <name type="scientific">Pseudomonas putida</name>
    <name type="common">Arthrobacter siderocapsulatus</name>
    <dbReference type="NCBI Taxonomy" id="303"/>
    <lineage>
        <taxon>Bacteria</taxon>
        <taxon>Pseudomonadati</taxon>
        <taxon>Pseudomonadota</taxon>
        <taxon>Gammaproteobacteria</taxon>
        <taxon>Pseudomonadales</taxon>
        <taxon>Pseudomonadaceae</taxon>
        <taxon>Pseudomonas</taxon>
    </lineage>
</organism>
<evidence type="ECO:0000313" key="2">
    <source>
        <dbReference type="EMBL" id="GLO36245.1"/>
    </source>
</evidence>
<reference evidence="2" key="1">
    <citation type="submission" date="2023-01" db="EMBL/GenBank/DDBJ databases">
        <title>Whole-genome sequence of Pseudomonas putida NBRC 14671.</title>
        <authorList>
            <person name="Morohoshi T."/>
            <person name="Someya N."/>
        </authorList>
    </citation>
    <scope>NUCLEOTIDE SEQUENCE</scope>
    <source>
        <strain evidence="2">NBRC 14671</strain>
    </source>
</reference>
<evidence type="ECO:0008006" key="4">
    <source>
        <dbReference type="Google" id="ProtNLM"/>
    </source>
</evidence>
<feature type="transmembrane region" description="Helical" evidence="1">
    <location>
        <begin position="100"/>
        <end position="120"/>
    </location>
</feature>
<dbReference type="SUPFAM" id="SSF103473">
    <property type="entry name" value="MFS general substrate transporter"/>
    <property type="match status" value="1"/>
</dbReference>
<feature type="transmembrane region" description="Helical" evidence="1">
    <location>
        <begin position="132"/>
        <end position="154"/>
    </location>
</feature>
<evidence type="ECO:0000313" key="3">
    <source>
        <dbReference type="Proteomes" id="UP001161257"/>
    </source>
</evidence>